<evidence type="ECO:0000313" key="15">
    <source>
        <dbReference type="Ensembl" id="ENSSSCP00000039520.1"/>
    </source>
</evidence>
<feature type="transmembrane region" description="Helical" evidence="13">
    <location>
        <begin position="127"/>
        <end position="149"/>
    </location>
</feature>
<dbReference type="InterPro" id="IPR017452">
    <property type="entry name" value="GPCR_Rhodpsn_7TM"/>
</dbReference>
<keyword evidence="4 13" id="KW-1003">Cell membrane</keyword>
<dbReference type="Pfam" id="PF03402">
    <property type="entry name" value="V1R"/>
    <property type="match status" value="1"/>
</dbReference>
<dbReference type="GO" id="GO:0019236">
    <property type="term" value="P:response to pheromone"/>
    <property type="evidence" value="ECO:0007669"/>
    <property type="project" value="UniProtKB-KW"/>
</dbReference>
<sequence length="314" mass="35602">MLPTDAVWGGFFLLHICIGYMGNSLLLGFYVYTFLTQSHLKKPIDGILLHLTLVNILTITFRLIPDVVSSFGVRHFLNDAGCKAMMFMYRVTRGLSICTTALLSAFQAVTISPGNSKWAWLKSISSGCIYPALLFFWGINLLIYIHIILAKEANPNSTVAGSRYSSLYCQTSRSTGNSQTFLSAMVIRDLLFVVPMMGFSLYMVNLIYRHRQRVRHMHSSRLYSQTPPEIKATHTIVLLVSCFVFFYCANNFSTFYVFYRLQKNPGLERITGTLASCYPTICPFVLMKNNKIMSKFTSSLSQMRITFSGRAFSR</sequence>
<keyword evidence="8 13" id="KW-0297">G-protein coupled receptor</keyword>
<dbReference type="OrthoDB" id="9606139at2759"/>
<dbReference type="InParanoid" id="A0A287A6B5"/>
<dbReference type="PRINTS" id="PR01534">
    <property type="entry name" value="VOMERONASL1R"/>
</dbReference>
<comment type="similarity">
    <text evidence="3 13">Belongs to the G-protein coupled receptor 1 family.</text>
</comment>
<evidence type="ECO:0000256" key="7">
    <source>
        <dbReference type="ARBA" id="ARBA00022989"/>
    </source>
</evidence>
<keyword evidence="16" id="KW-1185">Reference proteome</keyword>
<dbReference type="Proteomes" id="UP000008227">
    <property type="component" value="Chromosome 6"/>
</dbReference>
<reference evidence="16" key="1">
    <citation type="submission" date="2009-11" db="EMBL/GenBank/DDBJ databases">
        <authorList>
            <consortium name="Porcine genome sequencing project"/>
        </authorList>
    </citation>
    <scope>NUCLEOTIDE SEQUENCE [LARGE SCALE GENOMIC DNA]</scope>
    <source>
        <strain evidence="16">Duroc</strain>
    </source>
</reference>
<dbReference type="GO" id="GO:0007606">
    <property type="term" value="P:sensory perception of chemical stimulus"/>
    <property type="evidence" value="ECO:0007669"/>
    <property type="project" value="UniProtKB-ARBA"/>
</dbReference>
<comment type="subcellular location">
    <subcellularLocation>
        <location evidence="2 13">Cell membrane</location>
        <topology evidence="2 13">Multi-pass membrane protein</topology>
    </subcellularLocation>
</comment>
<comment type="function">
    <text evidence="1">Putative pheromone receptor.</text>
</comment>
<evidence type="ECO:0000256" key="10">
    <source>
        <dbReference type="ARBA" id="ARBA00023170"/>
    </source>
</evidence>
<evidence type="ECO:0000256" key="2">
    <source>
        <dbReference type="ARBA" id="ARBA00004651"/>
    </source>
</evidence>
<evidence type="ECO:0000256" key="5">
    <source>
        <dbReference type="ARBA" id="ARBA00022507"/>
    </source>
</evidence>
<reference evidence="15" key="3">
    <citation type="submission" date="2025-08" db="UniProtKB">
        <authorList>
            <consortium name="Ensembl"/>
        </authorList>
    </citation>
    <scope>IDENTIFICATION</scope>
</reference>
<dbReference type="GO" id="GO:0016503">
    <property type="term" value="F:pheromone receptor activity"/>
    <property type="evidence" value="ECO:0007669"/>
    <property type="project" value="InterPro"/>
</dbReference>
<keyword evidence="7 13" id="KW-1133">Transmembrane helix</keyword>
<dbReference type="RefSeq" id="XP_020953491.1">
    <property type="nucleotide sequence ID" value="XM_021097832.1"/>
</dbReference>
<protein>
    <recommendedName>
        <fullName evidence="13">Vomeronasal type-1 receptor</fullName>
    </recommendedName>
</protein>
<feature type="transmembrane region" description="Helical" evidence="13">
    <location>
        <begin position="12"/>
        <end position="35"/>
    </location>
</feature>
<evidence type="ECO:0000313" key="16">
    <source>
        <dbReference type="Proteomes" id="UP000008227"/>
    </source>
</evidence>
<keyword evidence="12 13" id="KW-0807">Transducer</keyword>
<dbReference type="Ensembl" id="ENSSSCT00000057666.1">
    <property type="protein sequence ID" value="ENSSSCP00000039520.1"/>
    <property type="gene ID" value="ENSSSCG00000037243.1"/>
</dbReference>
<keyword evidence="10 13" id="KW-0675">Receptor</keyword>
<dbReference type="PANTHER" id="PTHR24062">
    <property type="entry name" value="VOMERONASAL TYPE-1 RECEPTOR"/>
    <property type="match status" value="1"/>
</dbReference>
<reference evidence="15" key="4">
    <citation type="submission" date="2025-09" db="UniProtKB">
        <authorList>
            <consortium name="Ensembl"/>
        </authorList>
    </citation>
    <scope>IDENTIFICATION</scope>
</reference>
<keyword evidence="5 13" id="KW-0589">Pheromone response</keyword>
<dbReference type="KEGG" id="ssc:100622750"/>
<evidence type="ECO:0000256" key="6">
    <source>
        <dbReference type="ARBA" id="ARBA00022692"/>
    </source>
</evidence>
<evidence type="ECO:0000256" key="11">
    <source>
        <dbReference type="ARBA" id="ARBA00023180"/>
    </source>
</evidence>
<feature type="transmembrane region" description="Helical" evidence="13">
    <location>
        <begin position="236"/>
        <end position="258"/>
    </location>
</feature>
<reference evidence="15" key="2">
    <citation type="journal article" date="2020" name="Gigascience">
        <title>An improved pig reference genome sequence to enable pig genetics and genomics research.</title>
        <authorList>
            <person name="Warr A."/>
            <person name="Affara N."/>
            <person name="Aken B."/>
            <person name="Beiki H."/>
            <person name="Bickhart D.M."/>
            <person name="Billis K."/>
            <person name="Chow W."/>
            <person name="Eory L."/>
            <person name="Finlayson H.A."/>
            <person name="Flicek P."/>
            <person name="Giron C.G."/>
            <person name="Griffin D.K."/>
            <person name="Hall R."/>
            <person name="Hannum G."/>
            <person name="Hourlier T."/>
            <person name="Howe K."/>
            <person name="Hume D.A."/>
            <person name="Izuogu O."/>
            <person name="Kim K."/>
            <person name="Koren S."/>
            <person name="Liu H."/>
            <person name="Manchanda N."/>
            <person name="Martin F.J."/>
            <person name="Nonneman D.J."/>
            <person name="O'Connor R.E."/>
            <person name="Phillippy A.M."/>
            <person name="Rohrer G.A."/>
            <person name="Rosen B.D."/>
            <person name="Rund L.A."/>
            <person name="Sargent C.A."/>
            <person name="Schook L.B."/>
            <person name="Schroeder S.G."/>
            <person name="Schwartz A.S."/>
            <person name="Skinner B.M."/>
            <person name="Talbot R."/>
            <person name="Tseng E."/>
            <person name="Tuggle C.K."/>
            <person name="Watson M."/>
            <person name="Smith T.P.L."/>
            <person name="Archibald A.L."/>
        </authorList>
    </citation>
    <scope>NUCLEOTIDE SEQUENCE [LARGE SCALE GENOMIC DNA]</scope>
    <source>
        <strain evidence="15">Duroc</strain>
    </source>
</reference>
<keyword evidence="6 13" id="KW-0812">Transmembrane</keyword>
<feature type="transmembrane region" description="Helical" evidence="13">
    <location>
        <begin position="270"/>
        <end position="287"/>
    </location>
</feature>
<gene>
    <name evidence="15" type="primary">LOC100622750</name>
</gene>
<dbReference type="SUPFAM" id="SSF81321">
    <property type="entry name" value="Family A G protein-coupled receptor-like"/>
    <property type="match status" value="1"/>
</dbReference>
<dbReference type="InterPro" id="IPR004072">
    <property type="entry name" value="Vmron_rcpt_1"/>
</dbReference>
<name>A0A287A6B5_PIG</name>
<accession>A0A287A6B5</accession>
<dbReference type="GO" id="GO:0005886">
    <property type="term" value="C:plasma membrane"/>
    <property type="evidence" value="ECO:0000318"/>
    <property type="project" value="GO_Central"/>
</dbReference>
<dbReference type="GeneID" id="100622750"/>
<dbReference type="SMR" id="A0A287A6B5"/>
<evidence type="ECO:0000256" key="8">
    <source>
        <dbReference type="ARBA" id="ARBA00023040"/>
    </source>
</evidence>
<keyword evidence="11" id="KW-0325">Glycoprotein</keyword>
<evidence type="ECO:0000259" key="14">
    <source>
        <dbReference type="PROSITE" id="PS50262"/>
    </source>
</evidence>
<dbReference type="OMA" id="YCQTNQL"/>
<proteinExistence type="inferred from homology"/>
<dbReference type="GO" id="GO:0005550">
    <property type="term" value="F:pheromone binding"/>
    <property type="evidence" value="ECO:0000318"/>
    <property type="project" value="GO_Central"/>
</dbReference>
<evidence type="ECO:0000256" key="1">
    <source>
        <dbReference type="ARBA" id="ARBA00003878"/>
    </source>
</evidence>
<evidence type="ECO:0000256" key="12">
    <source>
        <dbReference type="ARBA" id="ARBA00023224"/>
    </source>
</evidence>
<evidence type="ECO:0000256" key="13">
    <source>
        <dbReference type="RuleBase" id="RU364061"/>
    </source>
</evidence>
<dbReference type="GlyGen" id="A0A287A6B5">
    <property type="glycosylation" value="1 site"/>
</dbReference>
<dbReference type="FunFam" id="1.20.1070.10:FF:000033">
    <property type="entry name" value="Vomeronasal type-1 receptor"/>
    <property type="match status" value="1"/>
</dbReference>
<feature type="domain" description="G-protein coupled receptors family 1 profile" evidence="14">
    <location>
        <begin position="22"/>
        <end position="286"/>
    </location>
</feature>
<dbReference type="PROSITE" id="PS50262">
    <property type="entry name" value="G_PROTEIN_RECEP_F1_2"/>
    <property type="match status" value="1"/>
</dbReference>
<dbReference type="GeneTree" id="ENSGT00960000186612"/>
<dbReference type="AlphaFoldDB" id="A0A287A6B5"/>
<evidence type="ECO:0000256" key="4">
    <source>
        <dbReference type="ARBA" id="ARBA00022475"/>
    </source>
</evidence>
<feature type="transmembrane region" description="Helical" evidence="13">
    <location>
        <begin position="84"/>
        <end position="106"/>
    </location>
</feature>
<evidence type="ECO:0000256" key="9">
    <source>
        <dbReference type="ARBA" id="ARBA00023136"/>
    </source>
</evidence>
<feature type="transmembrane region" description="Helical" evidence="13">
    <location>
        <begin position="190"/>
        <end position="208"/>
    </location>
</feature>
<evidence type="ECO:0000256" key="3">
    <source>
        <dbReference type="ARBA" id="ARBA00010663"/>
    </source>
</evidence>
<dbReference type="Gene3D" id="1.20.1070.10">
    <property type="entry name" value="Rhodopsin 7-helix transmembrane proteins"/>
    <property type="match status" value="1"/>
</dbReference>
<organism evidence="15 16">
    <name type="scientific">Sus scrofa</name>
    <name type="common">Pig</name>
    <dbReference type="NCBI Taxonomy" id="9823"/>
    <lineage>
        <taxon>Eukaryota</taxon>
        <taxon>Metazoa</taxon>
        <taxon>Chordata</taxon>
        <taxon>Craniata</taxon>
        <taxon>Vertebrata</taxon>
        <taxon>Euteleostomi</taxon>
        <taxon>Mammalia</taxon>
        <taxon>Eutheria</taxon>
        <taxon>Laurasiatheria</taxon>
        <taxon>Artiodactyla</taxon>
        <taxon>Suina</taxon>
        <taxon>Suidae</taxon>
        <taxon>Sus</taxon>
    </lineage>
</organism>
<keyword evidence="9 13" id="KW-0472">Membrane</keyword>
<feature type="transmembrane region" description="Helical" evidence="13">
    <location>
        <begin position="47"/>
        <end position="64"/>
    </location>
</feature>